<organism evidence="2 3">
    <name type="scientific">Coccidioides immitis (strain RS)</name>
    <name type="common">Valley fever fungus</name>
    <dbReference type="NCBI Taxonomy" id="246410"/>
    <lineage>
        <taxon>Eukaryota</taxon>
        <taxon>Fungi</taxon>
        <taxon>Dikarya</taxon>
        <taxon>Ascomycota</taxon>
        <taxon>Pezizomycotina</taxon>
        <taxon>Eurotiomycetes</taxon>
        <taxon>Eurotiomycetidae</taxon>
        <taxon>Onygenales</taxon>
        <taxon>Onygenaceae</taxon>
        <taxon>Coccidioides</taxon>
    </lineage>
</organism>
<evidence type="ECO:0000313" key="3">
    <source>
        <dbReference type="Proteomes" id="UP000001261"/>
    </source>
</evidence>
<reference evidence="3" key="2">
    <citation type="journal article" date="2010" name="Genome Res.">
        <title>Population genomic sequencing of Coccidioides fungi reveals recent hybridization and transposon control.</title>
        <authorList>
            <person name="Neafsey D.E."/>
            <person name="Barker B.M."/>
            <person name="Sharpton T.J."/>
            <person name="Stajich J.E."/>
            <person name="Park D.J."/>
            <person name="Whiston E."/>
            <person name="Hung C.-Y."/>
            <person name="McMahan C."/>
            <person name="White J."/>
            <person name="Sykes S."/>
            <person name="Heiman D."/>
            <person name="Young S."/>
            <person name="Zeng Q."/>
            <person name="Abouelleil A."/>
            <person name="Aftuck L."/>
            <person name="Bessette D."/>
            <person name="Brown A."/>
            <person name="FitzGerald M."/>
            <person name="Lui A."/>
            <person name="Macdonald J.P."/>
            <person name="Priest M."/>
            <person name="Orbach M.J."/>
            <person name="Galgiani J.N."/>
            <person name="Kirkland T.N."/>
            <person name="Cole G.T."/>
            <person name="Birren B.W."/>
            <person name="Henn M.R."/>
            <person name="Taylor J.W."/>
            <person name="Rounsley S.D."/>
        </authorList>
    </citation>
    <scope>GENOME REANNOTATION</scope>
    <source>
        <strain evidence="3">RS</strain>
    </source>
</reference>
<dbReference type="GeneID" id="4566162"/>
<feature type="region of interest" description="Disordered" evidence="1">
    <location>
        <begin position="131"/>
        <end position="153"/>
    </location>
</feature>
<dbReference type="OMA" id="PWIKVVK"/>
<dbReference type="Proteomes" id="UP000001261">
    <property type="component" value="Unassembled WGS sequence"/>
</dbReference>
<sequence>MHALTNAAHSQAFWSWHSSALEDSKKVEPTNKRRGADAGELSITTPYSIAERSIVTYRGRRLSRFTNPPPKPNQRSRLFPDCREGSQVRAPKGPKNKFDTAGAEHGNVLARHDHPHLGRPWIKVVKGGTDDRPRGWDWRKKQRERRNKTAGPSTMKMTAHFTRLAMNSLVIYLASFPTTLESLDGLCGRA</sequence>
<feature type="region of interest" description="Disordered" evidence="1">
    <location>
        <begin position="61"/>
        <end position="97"/>
    </location>
</feature>
<dbReference type="VEuPathDB" id="FungiDB:CIMG_02439"/>
<dbReference type="InParanoid" id="J3KLD9"/>
<accession>J3KLD9</accession>
<dbReference type="OrthoDB" id="10456638at2759"/>
<evidence type="ECO:0000313" key="2">
    <source>
        <dbReference type="EMBL" id="EAS37085.3"/>
    </source>
</evidence>
<dbReference type="RefSeq" id="XP_001248668.2">
    <property type="nucleotide sequence ID" value="XM_001248667.2"/>
</dbReference>
<dbReference type="AlphaFoldDB" id="J3KLD9"/>
<name>J3KLD9_COCIM</name>
<dbReference type="KEGG" id="cim:CIMG_02439"/>
<gene>
    <name evidence="2" type="ORF">CIMG_02439</name>
</gene>
<evidence type="ECO:0000256" key="1">
    <source>
        <dbReference type="SAM" id="MobiDB-lite"/>
    </source>
</evidence>
<proteinExistence type="predicted"/>
<protein>
    <submittedName>
        <fullName evidence="2">Uncharacterized protein</fullName>
    </submittedName>
</protein>
<dbReference type="EMBL" id="GG704911">
    <property type="protein sequence ID" value="EAS37085.3"/>
    <property type="molecule type" value="Genomic_DNA"/>
</dbReference>
<keyword evidence="3" id="KW-1185">Reference proteome</keyword>
<reference evidence="3" key="1">
    <citation type="journal article" date="2009" name="Genome Res.">
        <title>Comparative genomic analyses of the human fungal pathogens Coccidioides and their relatives.</title>
        <authorList>
            <person name="Sharpton T.J."/>
            <person name="Stajich J.E."/>
            <person name="Rounsley S.D."/>
            <person name="Gardner M.J."/>
            <person name="Wortman J.R."/>
            <person name="Jordar V.S."/>
            <person name="Maiti R."/>
            <person name="Kodira C.D."/>
            <person name="Neafsey D.E."/>
            <person name="Zeng Q."/>
            <person name="Hung C.-Y."/>
            <person name="McMahan C."/>
            <person name="Muszewska A."/>
            <person name="Grynberg M."/>
            <person name="Mandel M.A."/>
            <person name="Kellner E.M."/>
            <person name="Barker B.M."/>
            <person name="Galgiani J.N."/>
            <person name="Orbach M.J."/>
            <person name="Kirkland T.N."/>
            <person name="Cole G.T."/>
            <person name="Henn M.R."/>
            <person name="Birren B.W."/>
            <person name="Taylor J.W."/>
        </authorList>
    </citation>
    <scope>NUCLEOTIDE SEQUENCE [LARGE SCALE GENOMIC DNA]</scope>
    <source>
        <strain evidence="3">RS</strain>
    </source>
</reference>